<accession>A0A5B7DQY2</accession>
<evidence type="ECO:0000313" key="3">
    <source>
        <dbReference type="Proteomes" id="UP000324222"/>
    </source>
</evidence>
<dbReference type="Proteomes" id="UP000324222">
    <property type="component" value="Unassembled WGS sequence"/>
</dbReference>
<organism evidence="2 3">
    <name type="scientific">Portunus trituberculatus</name>
    <name type="common">Swimming crab</name>
    <name type="synonym">Neptunus trituberculatus</name>
    <dbReference type="NCBI Taxonomy" id="210409"/>
    <lineage>
        <taxon>Eukaryota</taxon>
        <taxon>Metazoa</taxon>
        <taxon>Ecdysozoa</taxon>
        <taxon>Arthropoda</taxon>
        <taxon>Crustacea</taxon>
        <taxon>Multicrustacea</taxon>
        <taxon>Malacostraca</taxon>
        <taxon>Eumalacostraca</taxon>
        <taxon>Eucarida</taxon>
        <taxon>Decapoda</taxon>
        <taxon>Pleocyemata</taxon>
        <taxon>Brachyura</taxon>
        <taxon>Eubrachyura</taxon>
        <taxon>Portunoidea</taxon>
        <taxon>Portunidae</taxon>
        <taxon>Portuninae</taxon>
        <taxon>Portunus</taxon>
    </lineage>
</organism>
<feature type="region of interest" description="Disordered" evidence="1">
    <location>
        <begin position="1"/>
        <end position="26"/>
    </location>
</feature>
<dbReference type="EMBL" id="VSRR010001194">
    <property type="protein sequence ID" value="MPC23346.1"/>
    <property type="molecule type" value="Genomic_DNA"/>
</dbReference>
<sequence length="93" mass="9828">MNSSANVPHLKIPPQPVREPSSDRQKAADLDHIVTNLRMDCTGAWRTRLTHPLPCCTTPMGSVSLVAAQSASHSALLARVATAVAAALETQGM</sequence>
<gene>
    <name evidence="2" type="ORF">E2C01_016390</name>
</gene>
<evidence type="ECO:0000256" key="1">
    <source>
        <dbReference type="SAM" id="MobiDB-lite"/>
    </source>
</evidence>
<comment type="caution">
    <text evidence="2">The sequence shown here is derived from an EMBL/GenBank/DDBJ whole genome shotgun (WGS) entry which is preliminary data.</text>
</comment>
<proteinExistence type="predicted"/>
<dbReference type="AlphaFoldDB" id="A0A5B7DQY2"/>
<reference evidence="2 3" key="1">
    <citation type="submission" date="2019-05" db="EMBL/GenBank/DDBJ databases">
        <title>Another draft genome of Portunus trituberculatus and its Hox gene families provides insights of decapod evolution.</title>
        <authorList>
            <person name="Jeong J.-H."/>
            <person name="Song I."/>
            <person name="Kim S."/>
            <person name="Choi T."/>
            <person name="Kim D."/>
            <person name="Ryu S."/>
            <person name="Kim W."/>
        </authorList>
    </citation>
    <scope>NUCLEOTIDE SEQUENCE [LARGE SCALE GENOMIC DNA]</scope>
    <source>
        <tissue evidence="2">Muscle</tissue>
    </source>
</reference>
<evidence type="ECO:0000313" key="2">
    <source>
        <dbReference type="EMBL" id="MPC23346.1"/>
    </source>
</evidence>
<keyword evidence="3" id="KW-1185">Reference proteome</keyword>
<protein>
    <submittedName>
        <fullName evidence="2">Uncharacterized protein</fullName>
    </submittedName>
</protein>
<name>A0A5B7DQY2_PORTR</name>